<accession>A0A9P7JQU6</accession>
<dbReference type="SUPFAM" id="SSF51735">
    <property type="entry name" value="NAD(P)-binding Rossmann-fold domains"/>
    <property type="match status" value="1"/>
</dbReference>
<sequence length="49" mass="5272">MAQSTPRIWLITGSSSGFSRAMVEEVLHNGEMAVATLRKPSVLDNLAAQ</sequence>
<gene>
    <name evidence="1" type="ORF">F5147DRAFT_839330</name>
</gene>
<proteinExistence type="predicted"/>
<dbReference type="EMBL" id="JABBWM010000056">
    <property type="protein sequence ID" value="KAG2099863.1"/>
    <property type="molecule type" value="Genomic_DNA"/>
</dbReference>
<dbReference type="Proteomes" id="UP000823399">
    <property type="component" value="Unassembled WGS sequence"/>
</dbReference>
<name>A0A9P7JQU6_9AGAM</name>
<comment type="caution">
    <text evidence="1">The sequence shown here is derived from an EMBL/GenBank/DDBJ whole genome shotgun (WGS) entry which is preliminary data.</text>
</comment>
<evidence type="ECO:0000313" key="2">
    <source>
        <dbReference type="Proteomes" id="UP000823399"/>
    </source>
</evidence>
<dbReference type="RefSeq" id="XP_041289346.1">
    <property type="nucleotide sequence ID" value="XM_041444209.1"/>
</dbReference>
<dbReference type="InterPro" id="IPR036291">
    <property type="entry name" value="NAD(P)-bd_dom_sf"/>
</dbReference>
<reference evidence="1" key="1">
    <citation type="journal article" date="2020" name="New Phytol.">
        <title>Comparative genomics reveals dynamic genome evolution in host specialist ectomycorrhizal fungi.</title>
        <authorList>
            <person name="Lofgren L.A."/>
            <person name="Nguyen N.H."/>
            <person name="Vilgalys R."/>
            <person name="Ruytinx J."/>
            <person name="Liao H.L."/>
            <person name="Branco S."/>
            <person name="Kuo A."/>
            <person name="LaButti K."/>
            <person name="Lipzen A."/>
            <person name="Andreopoulos W."/>
            <person name="Pangilinan J."/>
            <person name="Riley R."/>
            <person name="Hundley H."/>
            <person name="Na H."/>
            <person name="Barry K."/>
            <person name="Grigoriev I.V."/>
            <person name="Stajich J.E."/>
            <person name="Kennedy P.G."/>
        </authorList>
    </citation>
    <scope>NUCLEOTIDE SEQUENCE</scope>
    <source>
        <strain evidence="1">FC423</strain>
    </source>
</reference>
<keyword evidence="2" id="KW-1185">Reference proteome</keyword>
<dbReference type="AlphaFoldDB" id="A0A9P7JQU6"/>
<dbReference type="OrthoDB" id="1274115at2759"/>
<protein>
    <submittedName>
        <fullName evidence="1">Uncharacterized protein</fullName>
    </submittedName>
</protein>
<evidence type="ECO:0000313" key="1">
    <source>
        <dbReference type="EMBL" id="KAG2099863.1"/>
    </source>
</evidence>
<organism evidence="1 2">
    <name type="scientific">Suillus discolor</name>
    <dbReference type="NCBI Taxonomy" id="1912936"/>
    <lineage>
        <taxon>Eukaryota</taxon>
        <taxon>Fungi</taxon>
        <taxon>Dikarya</taxon>
        <taxon>Basidiomycota</taxon>
        <taxon>Agaricomycotina</taxon>
        <taxon>Agaricomycetes</taxon>
        <taxon>Agaricomycetidae</taxon>
        <taxon>Boletales</taxon>
        <taxon>Suillineae</taxon>
        <taxon>Suillaceae</taxon>
        <taxon>Suillus</taxon>
    </lineage>
</organism>
<dbReference type="GeneID" id="64706468"/>